<feature type="region of interest" description="Disordered" evidence="1">
    <location>
        <begin position="122"/>
        <end position="182"/>
    </location>
</feature>
<gene>
    <name evidence="2" type="ORF">Tci_022642</name>
</gene>
<feature type="compositionally biased region" description="Basic and acidic residues" evidence="1">
    <location>
        <begin position="162"/>
        <end position="182"/>
    </location>
</feature>
<evidence type="ECO:0000313" key="2">
    <source>
        <dbReference type="EMBL" id="GEU50664.1"/>
    </source>
</evidence>
<protein>
    <submittedName>
        <fullName evidence="2">Uncharacterized protein</fullName>
    </submittedName>
</protein>
<proteinExistence type="predicted"/>
<reference evidence="2" key="1">
    <citation type="journal article" date="2019" name="Sci. Rep.">
        <title>Draft genome of Tanacetum cinerariifolium, the natural source of mosquito coil.</title>
        <authorList>
            <person name="Yamashiro T."/>
            <person name="Shiraishi A."/>
            <person name="Satake H."/>
            <person name="Nakayama K."/>
        </authorList>
    </citation>
    <scope>NUCLEOTIDE SEQUENCE</scope>
</reference>
<dbReference type="AlphaFoldDB" id="A0A6L2KRZ1"/>
<sequence length="182" mass="20522">MDANKKVDFENSLCLDKSKILADILKNHPLIFNIVASSSVPWIYLGKFWHTLHEDGSNIALGRISLLLKSPTLIPYLRFTKLIASHYMAAYPEISRRVRNTYHNLADDVMIKSIFNLGKSKVESTQGTHRKPSAPRSPNHVVAEVESSAPQRNDDDQVDPGTRLEPRSDKESPEVEKIVDMS</sequence>
<comment type="caution">
    <text evidence="2">The sequence shown here is derived from an EMBL/GenBank/DDBJ whole genome shotgun (WGS) entry which is preliminary data.</text>
</comment>
<evidence type="ECO:0000256" key="1">
    <source>
        <dbReference type="SAM" id="MobiDB-lite"/>
    </source>
</evidence>
<name>A0A6L2KRZ1_TANCI</name>
<dbReference type="EMBL" id="BKCJ010002749">
    <property type="protein sequence ID" value="GEU50664.1"/>
    <property type="molecule type" value="Genomic_DNA"/>
</dbReference>
<organism evidence="2">
    <name type="scientific">Tanacetum cinerariifolium</name>
    <name type="common">Dalmatian daisy</name>
    <name type="synonym">Chrysanthemum cinerariifolium</name>
    <dbReference type="NCBI Taxonomy" id="118510"/>
    <lineage>
        <taxon>Eukaryota</taxon>
        <taxon>Viridiplantae</taxon>
        <taxon>Streptophyta</taxon>
        <taxon>Embryophyta</taxon>
        <taxon>Tracheophyta</taxon>
        <taxon>Spermatophyta</taxon>
        <taxon>Magnoliopsida</taxon>
        <taxon>eudicotyledons</taxon>
        <taxon>Gunneridae</taxon>
        <taxon>Pentapetalae</taxon>
        <taxon>asterids</taxon>
        <taxon>campanulids</taxon>
        <taxon>Asterales</taxon>
        <taxon>Asteraceae</taxon>
        <taxon>Asteroideae</taxon>
        <taxon>Anthemideae</taxon>
        <taxon>Anthemidinae</taxon>
        <taxon>Tanacetum</taxon>
    </lineage>
</organism>
<accession>A0A6L2KRZ1</accession>